<feature type="binding site" evidence="3">
    <location>
        <position position="108"/>
    </location>
    <ligand>
        <name>ATP</name>
        <dbReference type="ChEBI" id="CHEBI:30616"/>
    </ligand>
</feature>
<organism evidence="4 5">
    <name type="scientific">Alkalicoccobacillus murimartini</name>
    <dbReference type="NCBI Taxonomy" id="171685"/>
    <lineage>
        <taxon>Bacteria</taxon>
        <taxon>Bacillati</taxon>
        <taxon>Bacillota</taxon>
        <taxon>Bacilli</taxon>
        <taxon>Bacillales</taxon>
        <taxon>Bacillaceae</taxon>
        <taxon>Alkalicoccobacillus</taxon>
    </lineage>
</organism>
<keyword evidence="3" id="KW-0963">Cytoplasm</keyword>
<keyword evidence="3" id="KW-0820">tRNA-binding</keyword>
<dbReference type="SUPFAM" id="SSF52374">
    <property type="entry name" value="Nucleotidylyl transferase"/>
    <property type="match status" value="1"/>
</dbReference>
<dbReference type="NCBIfam" id="NF010191">
    <property type="entry name" value="PRK13670.1"/>
    <property type="match status" value="1"/>
</dbReference>
<comment type="catalytic activity">
    <reaction evidence="3">
        <text>cytidine(34) in elongator tRNA(Met) + acetate + ATP = N(4)-acetylcytidine(34) in elongator tRNA(Met) + AMP + diphosphate</text>
        <dbReference type="Rhea" id="RHEA:58144"/>
        <dbReference type="Rhea" id="RHEA-COMP:10693"/>
        <dbReference type="Rhea" id="RHEA-COMP:10694"/>
        <dbReference type="ChEBI" id="CHEBI:30089"/>
        <dbReference type="ChEBI" id="CHEBI:30616"/>
        <dbReference type="ChEBI" id="CHEBI:33019"/>
        <dbReference type="ChEBI" id="CHEBI:74900"/>
        <dbReference type="ChEBI" id="CHEBI:82748"/>
        <dbReference type="ChEBI" id="CHEBI:456215"/>
    </reaction>
</comment>
<evidence type="ECO:0000256" key="3">
    <source>
        <dbReference type="HAMAP-Rule" id="MF_01539"/>
    </source>
</evidence>
<dbReference type="Proteomes" id="UP001225034">
    <property type="component" value="Unassembled WGS sequence"/>
</dbReference>
<protein>
    <recommendedName>
        <fullName evidence="3">tRNA(Met) cytidine acetate ligase</fullName>
        <ecNumber evidence="3">6.3.4.-</ecNumber>
    </recommendedName>
</protein>
<comment type="caution">
    <text evidence="3">Lacks conserved residue(s) required for the propagation of feature annotation.</text>
</comment>
<evidence type="ECO:0000313" key="4">
    <source>
        <dbReference type="EMBL" id="MDQ0206461.1"/>
    </source>
</evidence>
<reference evidence="4 5" key="1">
    <citation type="submission" date="2023-07" db="EMBL/GenBank/DDBJ databases">
        <title>Genomic Encyclopedia of Type Strains, Phase IV (KMG-IV): sequencing the most valuable type-strain genomes for metagenomic binning, comparative biology and taxonomic classification.</title>
        <authorList>
            <person name="Goeker M."/>
        </authorList>
    </citation>
    <scope>NUCLEOTIDE SEQUENCE [LARGE SCALE GENOMIC DNA]</scope>
    <source>
        <strain evidence="4 5">DSM 19154</strain>
    </source>
</reference>
<sequence length="410" mass="46099">MPPIGAKQRAVGLVVEYNPFHNGHLYHLNQAKHETGADIVVAVMSSSFLQRGEPALLSKWARTKMALANGVDLVLELPYAFATQKAELFASGAVAILSEAKVDCLHFGSESGSIKDFHHLLSFMRENREPWDELVKSHMQQGQSYPKACALAFKSLDANTALSLDQPNNILGYHYVKAIADQGSAIVPYTTKRLSADYHDTTLPSSSIASATSIRQSLANEPDGSHLIKHVMPESALQELMTYQTDFNQLHTWELYYPFLQYRVLSSSTSELASIYECEEGLEFRIQETISRSSTFIEWMTAMKTKRYTWTRLQRLSTHLLTNTTKVEMNSLHQSSLPYIRPLGMTEAGQQYLKYLKKHSSVTILSRFAATDHPLAKTELKASRSYIAPLPTSQRMAQIDKDFSTIPIRM</sequence>
<keyword evidence="3" id="KW-0694">RNA-binding</keyword>
<dbReference type="HAMAP" id="MF_01539">
    <property type="entry name" value="TmcAL"/>
    <property type="match status" value="1"/>
</dbReference>
<comment type="similarity">
    <text evidence="3">Belongs to the TmcAL family.</text>
</comment>
<evidence type="ECO:0000256" key="1">
    <source>
        <dbReference type="ARBA" id="ARBA00022598"/>
    </source>
</evidence>
<dbReference type="InterPro" id="IPR008513">
    <property type="entry name" value="tRNA(Met)_cyd_acetate_ligase"/>
</dbReference>
<name>A0ABT9YG04_9BACI</name>
<evidence type="ECO:0000313" key="5">
    <source>
        <dbReference type="Proteomes" id="UP001225034"/>
    </source>
</evidence>
<dbReference type="PANTHER" id="PTHR37825">
    <property type="entry name" value="TRNA(MET) CYTIDINE ACETATE LIGASE"/>
    <property type="match status" value="1"/>
</dbReference>
<comment type="caution">
    <text evidence="4">The sequence shown here is derived from an EMBL/GenBank/DDBJ whole genome shotgun (WGS) entry which is preliminary data.</text>
</comment>
<feature type="binding site" evidence="3">
    <location>
        <position position="168"/>
    </location>
    <ligand>
        <name>ATP</name>
        <dbReference type="ChEBI" id="CHEBI:30616"/>
    </ligand>
</feature>
<dbReference type="Gene3D" id="3.40.50.620">
    <property type="entry name" value="HUPs"/>
    <property type="match status" value="1"/>
</dbReference>
<dbReference type="InterPro" id="IPR014729">
    <property type="entry name" value="Rossmann-like_a/b/a_fold"/>
</dbReference>
<evidence type="ECO:0000256" key="2">
    <source>
        <dbReference type="ARBA" id="ARBA00022694"/>
    </source>
</evidence>
<dbReference type="PANTHER" id="PTHR37825:SF1">
    <property type="entry name" value="TRNA(MET) CYTIDINE ACETATE LIGASE"/>
    <property type="match status" value="1"/>
</dbReference>
<feature type="binding site" evidence="3">
    <location>
        <begin position="14"/>
        <end position="27"/>
    </location>
    <ligand>
        <name>ATP</name>
        <dbReference type="ChEBI" id="CHEBI:30616"/>
    </ligand>
</feature>
<dbReference type="EMBL" id="JAUSUA010000001">
    <property type="protein sequence ID" value="MDQ0206461.1"/>
    <property type="molecule type" value="Genomic_DNA"/>
</dbReference>
<feature type="binding site" evidence="3">
    <location>
        <position position="193"/>
    </location>
    <ligand>
        <name>ATP</name>
        <dbReference type="ChEBI" id="CHEBI:30616"/>
    </ligand>
</feature>
<keyword evidence="3" id="KW-0067">ATP-binding</keyword>
<proteinExistence type="inferred from homology"/>
<comment type="subcellular location">
    <subcellularLocation>
        <location evidence="3">Cytoplasm</location>
    </subcellularLocation>
</comment>
<keyword evidence="5" id="KW-1185">Reference proteome</keyword>
<dbReference type="EC" id="6.3.4.-" evidence="3"/>
<keyword evidence="1 3" id="KW-0436">Ligase</keyword>
<keyword evidence="2 3" id="KW-0819">tRNA processing</keyword>
<dbReference type="Pfam" id="PF05636">
    <property type="entry name" value="HIGH_NTase1"/>
    <property type="match status" value="1"/>
</dbReference>
<accession>A0ABT9YG04</accession>
<comment type="function">
    <text evidence="3">Catalyzes the formation of N(4)-acetylcytidine (ac(4)C) at the wobble position of elongator tRNA(Met), using acetate and ATP as substrates. First activates an acetate ion to form acetyladenylate (Ac-AMP) and then transfers the acetyl group to tRNA to form ac(4)C34.</text>
</comment>
<keyword evidence="3" id="KW-0547">Nucleotide-binding</keyword>
<dbReference type="RefSeq" id="WP_306980890.1">
    <property type="nucleotide sequence ID" value="NZ_JAUSUA010000001.1"/>
</dbReference>
<gene>
    <name evidence="3" type="primary">tmcAL</name>
    <name evidence="4" type="ORF">J2S05_001235</name>
</gene>